<organism evidence="2 3">
    <name type="scientific">Streptomyces misionensis</name>
    <dbReference type="NCBI Taxonomy" id="67331"/>
    <lineage>
        <taxon>Bacteria</taxon>
        <taxon>Bacillati</taxon>
        <taxon>Actinomycetota</taxon>
        <taxon>Actinomycetes</taxon>
        <taxon>Kitasatosporales</taxon>
        <taxon>Streptomycetaceae</taxon>
        <taxon>Streptomyces</taxon>
    </lineage>
</organism>
<accession>A0A1H4R113</accession>
<sequence length="140" mass="15645">MKSLPQTNSTLLIRTDFSDQAAWQALHTAVATPNEDDFLADVHVVDDSAYRDLTIEQVISLAPAGRSSLMIVADKTALTTPEMPLLAVHLPYEDEPEQDHEELRVTAEELWSIENNISLANMDWEEFVEAADDDGVFRGF</sequence>
<name>A0A1H4R113_9ACTN</name>
<dbReference type="AlphaFoldDB" id="A0A1H4R113"/>
<dbReference type="InterPro" id="IPR053832">
    <property type="entry name" value="DUF6924"/>
</dbReference>
<feature type="domain" description="DUF6924" evidence="1">
    <location>
        <begin position="10"/>
        <end position="140"/>
    </location>
</feature>
<evidence type="ECO:0000259" key="1">
    <source>
        <dbReference type="Pfam" id="PF21962"/>
    </source>
</evidence>
<evidence type="ECO:0000313" key="3">
    <source>
        <dbReference type="Proteomes" id="UP000182375"/>
    </source>
</evidence>
<proteinExistence type="predicted"/>
<protein>
    <recommendedName>
        <fullName evidence="1">DUF6924 domain-containing protein</fullName>
    </recommendedName>
</protein>
<evidence type="ECO:0000313" key="2">
    <source>
        <dbReference type="EMBL" id="SEC25457.1"/>
    </source>
</evidence>
<dbReference type="Pfam" id="PF21962">
    <property type="entry name" value="DUF6924"/>
    <property type="match status" value="1"/>
</dbReference>
<gene>
    <name evidence="2" type="ORF">SAMN04490357_1561</name>
</gene>
<dbReference type="EMBL" id="FNTD01000004">
    <property type="protein sequence ID" value="SEC25457.1"/>
    <property type="molecule type" value="Genomic_DNA"/>
</dbReference>
<dbReference type="RefSeq" id="WP_074991635.1">
    <property type="nucleotide sequence ID" value="NZ_FNTD01000004.1"/>
</dbReference>
<dbReference type="Proteomes" id="UP000182375">
    <property type="component" value="Unassembled WGS sequence"/>
</dbReference>
<reference evidence="2 3" key="1">
    <citation type="submission" date="2016-10" db="EMBL/GenBank/DDBJ databases">
        <authorList>
            <person name="de Groot N.N."/>
        </authorList>
    </citation>
    <scope>NUCLEOTIDE SEQUENCE [LARGE SCALE GENOMIC DNA]</scope>
    <source>
        <strain evidence="2 3">DSM 40306</strain>
    </source>
</reference>
<dbReference type="GeneID" id="95510759"/>